<reference evidence="2" key="1">
    <citation type="submission" date="2020-02" db="EMBL/GenBank/DDBJ databases">
        <authorList>
            <person name="Meier V. D."/>
        </authorList>
    </citation>
    <scope>NUCLEOTIDE SEQUENCE</scope>
    <source>
        <strain evidence="2">AVDCRST_MAG77</strain>
    </source>
</reference>
<evidence type="ECO:0000313" key="2">
    <source>
        <dbReference type="EMBL" id="CAA9219322.1"/>
    </source>
</evidence>
<feature type="region of interest" description="Disordered" evidence="1">
    <location>
        <begin position="1"/>
        <end position="51"/>
    </location>
</feature>
<name>A0A6J4HDP0_9CHLR</name>
<sequence length="51" mass="5458">EVHHRAQGPLGGRADLPGAAGRPEQLLRRRQTARFSTPPSRRGAPGRHPAG</sequence>
<dbReference type="EMBL" id="CADCTC010000026">
    <property type="protein sequence ID" value="CAA9219322.1"/>
    <property type="molecule type" value="Genomic_DNA"/>
</dbReference>
<feature type="non-terminal residue" evidence="2">
    <location>
        <position position="51"/>
    </location>
</feature>
<dbReference type="AlphaFoldDB" id="A0A6J4HDP0"/>
<organism evidence="2">
    <name type="scientific">uncultured Chloroflexota bacterium</name>
    <dbReference type="NCBI Taxonomy" id="166587"/>
    <lineage>
        <taxon>Bacteria</taxon>
        <taxon>Bacillati</taxon>
        <taxon>Chloroflexota</taxon>
        <taxon>environmental samples</taxon>
    </lineage>
</organism>
<feature type="non-terminal residue" evidence="2">
    <location>
        <position position="1"/>
    </location>
</feature>
<accession>A0A6J4HDP0</accession>
<gene>
    <name evidence="2" type="ORF">AVDCRST_MAG77-386</name>
</gene>
<proteinExistence type="predicted"/>
<protein>
    <submittedName>
        <fullName evidence="2">Uncharacterized protein</fullName>
    </submittedName>
</protein>
<evidence type="ECO:0000256" key="1">
    <source>
        <dbReference type="SAM" id="MobiDB-lite"/>
    </source>
</evidence>